<reference evidence="4" key="1">
    <citation type="submission" date="2017-05" db="EMBL/GenBank/DDBJ databases">
        <title>Complete and WGS of Bordetella genogroups.</title>
        <authorList>
            <person name="Spilker T."/>
            <person name="Lipuma J."/>
        </authorList>
    </citation>
    <scope>NUCLEOTIDE SEQUENCE [LARGE SCALE GENOMIC DNA]</scope>
    <source>
        <strain evidence="4">AU16122</strain>
    </source>
</reference>
<dbReference type="Gene3D" id="3.30.390.10">
    <property type="entry name" value="Enolase-like, N-terminal domain"/>
    <property type="match status" value="1"/>
</dbReference>
<evidence type="ECO:0000256" key="1">
    <source>
        <dbReference type="ARBA" id="ARBA00023239"/>
    </source>
</evidence>
<keyword evidence="4" id="KW-1185">Reference proteome</keyword>
<dbReference type="EMBL" id="NEVM01000005">
    <property type="protein sequence ID" value="OZI29972.1"/>
    <property type="molecule type" value="Genomic_DNA"/>
</dbReference>
<dbReference type="SFLD" id="SFLDS00001">
    <property type="entry name" value="Enolase"/>
    <property type="match status" value="1"/>
</dbReference>
<dbReference type="SUPFAM" id="SSF51604">
    <property type="entry name" value="Enolase C-terminal domain-like"/>
    <property type="match status" value="1"/>
</dbReference>
<dbReference type="SMART" id="SM00922">
    <property type="entry name" value="MR_MLE"/>
    <property type="match status" value="1"/>
</dbReference>
<evidence type="ECO:0000259" key="2">
    <source>
        <dbReference type="SMART" id="SM00922"/>
    </source>
</evidence>
<dbReference type="InterPro" id="IPR029017">
    <property type="entry name" value="Enolase-like_N"/>
</dbReference>
<dbReference type="GO" id="GO:0016829">
    <property type="term" value="F:lyase activity"/>
    <property type="evidence" value="ECO:0007669"/>
    <property type="project" value="UniProtKB-KW"/>
</dbReference>
<dbReference type="InterPro" id="IPR029065">
    <property type="entry name" value="Enolase_C-like"/>
</dbReference>
<dbReference type="OrthoDB" id="8609034at2"/>
<comment type="caution">
    <text evidence="3">The sequence shown here is derived from an EMBL/GenBank/DDBJ whole genome shotgun (WGS) entry which is preliminary data.</text>
</comment>
<accession>A0A261RZ76</accession>
<dbReference type="Gene3D" id="3.20.20.120">
    <property type="entry name" value="Enolase-like C-terminal domain"/>
    <property type="match status" value="1"/>
</dbReference>
<dbReference type="CDD" id="cd03316">
    <property type="entry name" value="MR_like"/>
    <property type="match status" value="1"/>
</dbReference>
<dbReference type="SUPFAM" id="SSF54826">
    <property type="entry name" value="Enolase N-terminal domain-like"/>
    <property type="match status" value="1"/>
</dbReference>
<organism evidence="3 4">
    <name type="scientific">Bordetella genomosp. 10</name>
    <dbReference type="NCBI Taxonomy" id="1416804"/>
    <lineage>
        <taxon>Bacteria</taxon>
        <taxon>Pseudomonadati</taxon>
        <taxon>Pseudomonadota</taxon>
        <taxon>Betaproteobacteria</taxon>
        <taxon>Burkholderiales</taxon>
        <taxon>Alcaligenaceae</taxon>
        <taxon>Bordetella</taxon>
    </lineage>
</organism>
<dbReference type="PANTHER" id="PTHR48080">
    <property type="entry name" value="D-GALACTONATE DEHYDRATASE-RELATED"/>
    <property type="match status" value="1"/>
</dbReference>
<feature type="domain" description="Mandelate racemase/muconate lactonizing enzyme C-terminal" evidence="2">
    <location>
        <begin position="154"/>
        <end position="247"/>
    </location>
</feature>
<keyword evidence="1" id="KW-0456">Lyase</keyword>
<sequence>MTASHIARIDAYVLQDDNPAAVRASFGTFTQRTTLLLKVQDQFGHHGWGEIWSGYPAFGAYHRAAMVEQLVGPMALGRALDDIPALQDEWETALLPMLRLAGEPGPIAQVLAGLDCALWDLAARAQGVPLYQMLGGTARPLRAYASGVSPSLSPAQLDGLRALGFRAFKFKAGFQEDSALDDLERTVSMLAGDEIAMIDANCGWDPAAAHRALARIRSLPLQWTEEPIGCERAPEEWRALRAASAHPFAGGENLLGLDAFRAAFDWLDVIQPDLGKWGGVSRVLPLAREVLERGLRYCPHAFGSNVGLALAAHVLCAAGGDGLLEMDANPNPLRTLSGAFALPEDGYLTPSGKPGIGVDPDEQAMGSYLRRHAVVALGA</sequence>
<protein>
    <recommendedName>
        <fullName evidence="2">Mandelate racemase/muconate lactonizing enzyme C-terminal domain-containing protein</fullName>
    </recommendedName>
</protein>
<dbReference type="InterPro" id="IPR036849">
    <property type="entry name" value="Enolase-like_C_sf"/>
</dbReference>
<proteinExistence type="predicted"/>
<dbReference type="Proteomes" id="UP000216020">
    <property type="component" value="Unassembled WGS sequence"/>
</dbReference>
<dbReference type="Pfam" id="PF13378">
    <property type="entry name" value="MR_MLE_C"/>
    <property type="match status" value="1"/>
</dbReference>
<name>A0A261RZ76_9BORD</name>
<evidence type="ECO:0000313" key="4">
    <source>
        <dbReference type="Proteomes" id="UP000216020"/>
    </source>
</evidence>
<dbReference type="InterPro" id="IPR034593">
    <property type="entry name" value="DgoD-like"/>
</dbReference>
<dbReference type="InterPro" id="IPR013341">
    <property type="entry name" value="Mandelate_racemase_N_dom"/>
</dbReference>
<gene>
    <name evidence="3" type="ORF">CAL29_17985</name>
</gene>
<dbReference type="PANTHER" id="PTHR48080:SF2">
    <property type="entry name" value="D-GALACTONATE DEHYDRATASE"/>
    <property type="match status" value="1"/>
</dbReference>
<evidence type="ECO:0000313" key="3">
    <source>
        <dbReference type="EMBL" id="OZI29972.1"/>
    </source>
</evidence>
<dbReference type="AlphaFoldDB" id="A0A261RZ76"/>
<dbReference type="InterPro" id="IPR013342">
    <property type="entry name" value="Mandelate_racemase_C"/>
</dbReference>
<dbReference type="Pfam" id="PF02746">
    <property type="entry name" value="MR_MLE_N"/>
    <property type="match status" value="1"/>
</dbReference>
<dbReference type="RefSeq" id="WP_094854411.1">
    <property type="nucleotide sequence ID" value="NZ_NEVM01000005.1"/>
</dbReference>